<evidence type="ECO:0000313" key="7">
    <source>
        <dbReference type="EMBL" id="MBF9068476.1"/>
    </source>
</evidence>
<evidence type="ECO:0000256" key="5">
    <source>
        <dbReference type="ARBA" id="ARBA00023027"/>
    </source>
</evidence>
<gene>
    <name evidence="7" type="ORF">I2501_10575</name>
</gene>
<dbReference type="RefSeq" id="WP_196193670.1">
    <property type="nucleotide sequence ID" value="NZ_JADPRT010000003.1"/>
</dbReference>
<keyword evidence="3" id="KW-0274">FAD</keyword>
<name>A0A931B3V5_9ACTN</name>
<keyword evidence="4" id="KW-0560">Oxidoreductase</keyword>
<protein>
    <submittedName>
        <fullName evidence="7">NAD(P)/FAD-dependent oxidoreductase</fullName>
    </submittedName>
</protein>
<dbReference type="Pfam" id="PF07992">
    <property type="entry name" value="Pyr_redox_2"/>
    <property type="match status" value="1"/>
</dbReference>
<dbReference type="PRINTS" id="PR00368">
    <property type="entry name" value="FADPNR"/>
</dbReference>
<dbReference type="SUPFAM" id="SSF51905">
    <property type="entry name" value="FAD/NAD(P)-binding domain"/>
    <property type="match status" value="1"/>
</dbReference>
<evidence type="ECO:0000256" key="4">
    <source>
        <dbReference type="ARBA" id="ARBA00023002"/>
    </source>
</evidence>
<dbReference type="InterPro" id="IPR045024">
    <property type="entry name" value="NDH-2"/>
</dbReference>
<dbReference type="PANTHER" id="PTHR43706">
    <property type="entry name" value="NADH DEHYDROGENASE"/>
    <property type="match status" value="1"/>
</dbReference>
<dbReference type="InterPro" id="IPR036188">
    <property type="entry name" value="FAD/NAD-bd_sf"/>
</dbReference>
<accession>A0A931B3V5</accession>
<keyword evidence="5" id="KW-0520">NAD</keyword>
<comment type="similarity">
    <text evidence="1">Belongs to the NADH dehydrogenase family.</text>
</comment>
<dbReference type="EMBL" id="JADPRT010000003">
    <property type="protein sequence ID" value="MBF9068476.1"/>
    <property type="molecule type" value="Genomic_DNA"/>
</dbReference>
<evidence type="ECO:0000256" key="1">
    <source>
        <dbReference type="ARBA" id="ARBA00005272"/>
    </source>
</evidence>
<evidence type="ECO:0000256" key="2">
    <source>
        <dbReference type="ARBA" id="ARBA00022630"/>
    </source>
</evidence>
<reference evidence="7" key="1">
    <citation type="submission" date="2020-11" db="EMBL/GenBank/DDBJ databases">
        <title>Isolation and identification of active actinomycetes.</title>
        <authorList>
            <person name="Yu B."/>
        </authorList>
    </citation>
    <scope>NUCLEOTIDE SEQUENCE</scope>
    <source>
        <strain evidence="7">NEAU-YB345</strain>
    </source>
</reference>
<dbReference type="AlphaFoldDB" id="A0A931B3V5"/>
<proteinExistence type="inferred from homology"/>
<evidence type="ECO:0000259" key="6">
    <source>
        <dbReference type="Pfam" id="PF07992"/>
    </source>
</evidence>
<sequence length="463" mass="49646">MPPASPHASSPESAGPSSAARILLIGGGQVGVNAALRLRARLKPGEAELTLVDPTSYMTYQPFLAEAASGAIDPRHVVVPLRRALRGVKVMQGRLTSLDQPNARAHLLLPAPVHGASPIELTLPYDLLVLAPGSVSRILPVPGLAEHGIGFRSVEEAVKLRNHVLSQLDVASSTRDPELRQAALTFVFVGGGYAGTGALAELEDMARHATSHYHNLRPEDLRWVLVEAGKRILPETEPQAAERTTAELRDRAIDVRLGTRLAAVGADGTVQLTDGSRFAARTLVWTAGVRANPVLKQTGLAVDAQGRLRCDSHLRVLGTERVFAAGDSAAVPDLARPGETCRANAQHAVHQAMVLADNLVACLRGQPTTAYRRELKGTITSLGLHQGVAQLRSRSLHGRSAWLLHRAVHLRRVPTWERKARVMSDWLLASLTGREIVSLGELEEPRAGFEHLLDEGVGEGGPI</sequence>
<organism evidence="7 8">
    <name type="scientific">Streptacidiphilus fuscans</name>
    <dbReference type="NCBI Taxonomy" id="2789292"/>
    <lineage>
        <taxon>Bacteria</taxon>
        <taxon>Bacillati</taxon>
        <taxon>Actinomycetota</taxon>
        <taxon>Actinomycetes</taxon>
        <taxon>Kitasatosporales</taxon>
        <taxon>Streptomycetaceae</taxon>
        <taxon>Streptacidiphilus</taxon>
    </lineage>
</organism>
<dbReference type="Gene3D" id="3.50.50.100">
    <property type="match status" value="1"/>
</dbReference>
<dbReference type="InterPro" id="IPR023753">
    <property type="entry name" value="FAD/NAD-binding_dom"/>
</dbReference>
<comment type="caution">
    <text evidence="7">The sequence shown here is derived from an EMBL/GenBank/DDBJ whole genome shotgun (WGS) entry which is preliminary data.</text>
</comment>
<dbReference type="GO" id="GO:0003954">
    <property type="term" value="F:NADH dehydrogenase activity"/>
    <property type="evidence" value="ECO:0007669"/>
    <property type="project" value="InterPro"/>
</dbReference>
<feature type="domain" description="FAD/NAD(P)-binding" evidence="6">
    <location>
        <begin position="21"/>
        <end position="350"/>
    </location>
</feature>
<evidence type="ECO:0000313" key="8">
    <source>
        <dbReference type="Proteomes" id="UP000657385"/>
    </source>
</evidence>
<evidence type="ECO:0000256" key="3">
    <source>
        <dbReference type="ARBA" id="ARBA00022827"/>
    </source>
</evidence>
<dbReference type="Proteomes" id="UP000657385">
    <property type="component" value="Unassembled WGS sequence"/>
</dbReference>
<dbReference type="PANTHER" id="PTHR43706:SF45">
    <property type="entry name" value="NADH DEHYDROGENASE-LIKE PROTEIN RV1812C"/>
    <property type="match status" value="1"/>
</dbReference>
<keyword evidence="2" id="KW-0285">Flavoprotein</keyword>
<keyword evidence="8" id="KW-1185">Reference proteome</keyword>